<dbReference type="InterPro" id="IPR010065">
    <property type="entry name" value="AA_ABC_transptr_permease_3TM"/>
</dbReference>
<evidence type="ECO:0000256" key="4">
    <source>
        <dbReference type="ARBA" id="ARBA00022692"/>
    </source>
</evidence>
<keyword evidence="6 8" id="KW-1133">Transmembrane helix</keyword>
<feature type="transmembrane region" description="Helical" evidence="8">
    <location>
        <begin position="201"/>
        <end position="219"/>
    </location>
</feature>
<dbReference type="InterPro" id="IPR043429">
    <property type="entry name" value="ArtM/GltK/GlnP/TcyL/YhdX-like"/>
</dbReference>
<dbReference type="SUPFAM" id="SSF161098">
    <property type="entry name" value="MetI-like"/>
    <property type="match status" value="1"/>
</dbReference>
<reference evidence="10 11" key="1">
    <citation type="submission" date="2016-02" db="EMBL/GenBank/DDBJ databases">
        <authorList>
            <person name="Wen L."/>
            <person name="He K."/>
            <person name="Yang H."/>
        </authorList>
    </citation>
    <scope>NUCLEOTIDE SEQUENCE [LARGE SCALE GENOMIC DNA]</scope>
    <source>
        <strain evidence="10">Trichococcus palustris</strain>
    </source>
</reference>
<dbReference type="NCBIfam" id="TIGR01726">
    <property type="entry name" value="HEQRo_perm_3TM"/>
    <property type="match status" value="1"/>
</dbReference>
<feature type="transmembrane region" description="Helical" evidence="8">
    <location>
        <begin position="57"/>
        <end position="78"/>
    </location>
</feature>
<dbReference type="PANTHER" id="PTHR30614">
    <property type="entry name" value="MEMBRANE COMPONENT OF AMINO ACID ABC TRANSPORTER"/>
    <property type="match status" value="1"/>
</dbReference>
<evidence type="ECO:0000256" key="1">
    <source>
        <dbReference type="ARBA" id="ARBA00004651"/>
    </source>
</evidence>
<evidence type="ECO:0000313" key="11">
    <source>
        <dbReference type="Proteomes" id="UP000242754"/>
    </source>
</evidence>
<evidence type="ECO:0000313" key="10">
    <source>
        <dbReference type="EMBL" id="CZQ98192.1"/>
    </source>
</evidence>
<accession>A0A143YXF5</accession>
<dbReference type="PANTHER" id="PTHR30614:SF0">
    <property type="entry name" value="L-CYSTINE TRANSPORT SYSTEM PERMEASE PROTEIN TCYL"/>
    <property type="match status" value="1"/>
</dbReference>
<dbReference type="AlphaFoldDB" id="A0A143YXF5"/>
<keyword evidence="5" id="KW-0029">Amino-acid transport</keyword>
<keyword evidence="4 8" id="KW-0812">Transmembrane</keyword>
<dbReference type="InterPro" id="IPR035906">
    <property type="entry name" value="MetI-like_sf"/>
</dbReference>
<dbReference type="Gene3D" id="1.10.3720.10">
    <property type="entry name" value="MetI-like"/>
    <property type="match status" value="1"/>
</dbReference>
<dbReference type="PROSITE" id="PS50928">
    <property type="entry name" value="ABC_TM1"/>
    <property type="match status" value="1"/>
</dbReference>
<dbReference type="CDD" id="cd06261">
    <property type="entry name" value="TM_PBP2"/>
    <property type="match status" value="1"/>
</dbReference>
<feature type="domain" description="ABC transmembrane type-1" evidence="9">
    <location>
        <begin position="21"/>
        <end position="219"/>
    </location>
</feature>
<feature type="transmembrane region" description="Helical" evidence="8">
    <location>
        <begin position="20"/>
        <end position="45"/>
    </location>
</feature>
<name>A0A143YXF5_9LACT</name>
<evidence type="ECO:0000256" key="5">
    <source>
        <dbReference type="ARBA" id="ARBA00022970"/>
    </source>
</evidence>
<proteinExistence type="inferred from homology"/>
<dbReference type="GO" id="GO:0043190">
    <property type="term" value="C:ATP-binding cassette (ABC) transporter complex"/>
    <property type="evidence" value="ECO:0007669"/>
    <property type="project" value="InterPro"/>
</dbReference>
<comment type="similarity">
    <text evidence="8">Belongs to the binding-protein-dependent transport system permease family.</text>
</comment>
<evidence type="ECO:0000256" key="6">
    <source>
        <dbReference type="ARBA" id="ARBA00022989"/>
    </source>
</evidence>
<gene>
    <name evidence="10" type="ORF">Tpal_2231</name>
</gene>
<keyword evidence="11" id="KW-1185">Reference proteome</keyword>
<evidence type="ECO:0000256" key="3">
    <source>
        <dbReference type="ARBA" id="ARBA00022475"/>
    </source>
</evidence>
<dbReference type="GO" id="GO:0006865">
    <property type="term" value="P:amino acid transport"/>
    <property type="evidence" value="ECO:0007669"/>
    <property type="project" value="UniProtKB-KW"/>
</dbReference>
<organism evidence="10 11">
    <name type="scientific">Trichococcus palustris</name>
    <dbReference type="NCBI Taxonomy" id="140314"/>
    <lineage>
        <taxon>Bacteria</taxon>
        <taxon>Bacillati</taxon>
        <taxon>Bacillota</taxon>
        <taxon>Bacilli</taxon>
        <taxon>Lactobacillales</taxon>
        <taxon>Carnobacteriaceae</taxon>
        <taxon>Trichococcus</taxon>
    </lineage>
</organism>
<sequence>MNRPFDLTYIWKAVPEILSGLGVTLQFLLGTIVFGGILGFLSAWAKISGPKWLKGIVHGYIWIIRCTPAIVMMFLVFYGLPEVLLGVFNIDINSWNRLYFVIISLSILFSAPCSEIMRSSYLAVNKVQREAAISIGLTEAQAFRRIVLPQSLVSALPNLGNSFIGLMKEGALAFTIGIVDIMGKGQLIIARNFGGYSIETYIALAGIYWVLTLIIEKLFSLTEAKLSVGKQPVRVQ</sequence>
<dbReference type="GO" id="GO:0022857">
    <property type="term" value="F:transmembrane transporter activity"/>
    <property type="evidence" value="ECO:0007669"/>
    <property type="project" value="InterPro"/>
</dbReference>
<evidence type="ECO:0000256" key="8">
    <source>
        <dbReference type="RuleBase" id="RU363032"/>
    </source>
</evidence>
<dbReference type="Pfam" id="PF00528">
    <property type="entry name" value="BPD_transp_1"/>
    <property type="match status" value="1"/>
</dbReference>
<feature type="transmembrane region" description="Helical" evidence="8">
    <location>
        <begin position="98"/>
        <end position="117"/>
    </location>
</feature>
<protein>
    <submittedName>
        <fullName evidence="10">Amino acid abc transporter permease protein 3-tm domain</fullName>
    </submittedName>
</protein>
<dbReference type="Proteomes" id="UP000242754">
    <property type="component" value="Unassembled WGS sequence"/>
</dbReference>
<dbReference type="InterPro" id="IPR000515">
    <property type="entry name" value="MetI-like"/>
</dbReference>
<dbReference type="OrthoDB" id="9805999at2"/>
<comment type="subcellular location">
    <subcellularLocation>
        <location evidence="1 8">Cell membrane</location>
        <topology evidence="1 8">Multi-pass membrane protein</topology>
    </subcellularLocation>
</comment>
<evidence type="ECO:0000256" key="2">
    <source>
        <dbReference type="ARBA" id="ARBA00022448"/>
    </source>
</evidence>
<dbReference type="EMBL" id="FJNE01000007">
    <property type="protein sequence ID" value="CZQ98192.1"/>
    <property type="molecule type" value="Genomic_DNA"/>
</dbReference>
<evidence type="ECO:0000259" key="9">
    <source>
        <dbReference type="PROSITE" id="PS50928"/>
    </source>
</evidence>
<keyword evidence="2 8" id="KW-0813">Transport</keyword>
<keyword evidence="7 8" id="KW-0472">Membrane</keyword>
<dbReference type="STRING" id="140314.SAMN04488076_11091"/>
<dbReference type="RefSeq" id="WP_087033790.1">
    <property type="nucleotide sequence ID" value="NZ_FJNE01000007.1"/>
</dbReference>
<evidence type="ECO:0000256" key="7">
    <source>
        <dbReference type="ARBA" id="ARBA00023136"/>
    </source>
</evidence>
<keyword evidence="3" id="KW-1003">Cell membrane</keyword>